<accession>A0AAD5UC66</accession>
<feature type="region of interest" description="Disordered" evidence="1">
    <location>
        <begin position="129"/>
        <end position="180"/>
    </location>
</feature>
<sequence>MENCPTEICFPAYHKSIYISPIVTYESMCNSTMCITKQEEQELGRYLKTRFFSRIGRYEYVLGNCSQPYHKTLPLLVFKDPPTPTTQVQNVQIPVQTQVEDSILVQTIAVTNHLFQTMRETMDSQPVFTRPSNADNLLDAGKINPGTTSTIDSTAALPTEGSQPITAQESPRTQSSATTSDTSSNFRLFQIYIPYILLSLYL</sequence>
<comment type="caution">
    <text evidence="2">The sequence shown here is derived from an EMBL/GenBank/DDBJ whole genome shotgun (WGS) entry which is preliminary data.</text>
</comment>
<dbReference type="AlphaFoldDB" id="A0AAD5UC66"/>
<dbReference type="EMBL" id="JADGKB010000112">
    <property type="protein sequence ID" value="KAJ3253363.1"/>
    <property type="molecule type" value="Genomic_DNA"/>
</dbReference>
<keyword evidence="3" id="KW-1185">Reference proteome</keyword>
<feature type="compositionally biased region" description="Polar residues" evidence="1">
    <location>
        <begin position="160"/>
        <end position="172"/>
    </location>
</feature>
<evidence type="ECO:0000313" key="3">
    <source>
        <dbReference type="Proteomes" id="UP001210925"/>
    </source>
</evidence>
<organism evidence="2 3">
    <name type="scientific">Boothiomyces macroporosus</name>
    <dbReference type="NCBI Taxonomy" id="261099"/>
    <lineage>
        <taxon>Eukaryota</taxon>
        <taxon>Fungi</taxon>
        <taxon>Fungi incertae sedis</taxon>
        <taxon>Chytridiomycota</taxon>
        <taxon>Chytridiomycota incertae sedis</taxon>
        <taxon>Chytridiomycetes</taxon>
        <taxon>Rhizophydiales</taxon>
        <taxon>Terramycetaceae</taxon>
        <taxon>Boothiomyces</taxon>
    </lineage>
</organism>
<protein>
    <submittedName>
        <fullName evidence="2">Uncharacterized protein</fullName>
    </submittedName>
</protein>
<proteinExistence type="predicted"/>
<evidence type="ECO:0000313" key="2">
    <source>
        <dbReference type="EMBL" id="KAJ3253363.1"/>
    </source>
</evidence>
<name>A0AAD5UC66_9FUNG</name>
<evidence type="ECO:0000256" key="1">
    <source>
        <dbReference type="SAM" id="MobiDB-lite"/>
    </source>
</evidence>
<reference evidence="2" key="1">
    <citation type="submission" date="2020-05" db="EMBL/GenBank/DDBJ databases">
        <title>Phylogenomic resolution of chytrid fungi.</title>
        <authorList>
            <person name="Stajich J.E."/>
            <person name="Amses K."/>
            <person name="Simmons R."/>
            <person name="Seto K."/>
            <person name="Myers J."/>
            <person name="Bonds A."/>
            <person name="Quandt C.A."/>
            <person name="Barry K."/>
            <person name="Liu P."/>
            <person name="Grigoriev I."/>
            <person name="Longcore J.E."/>
            <person name="James T.Y."/>
        </authorList>
    </citation>
    <scope>NUCLEOTIDE SEQUENCE</scope>
    <source>
        <strain evidence="2">PLAUS21</strain>
    </source>
</reference>
<gene>
    <name evidence="2" type="ORF">HK103_000742</name>
</gene>
<dbReference type="Proteomes" id="UP001210925">
    <property type="component" value="Unassembled WGS sequence"/>
</dbReference>